<dbReference type="PROSITE" id="PS51465">
    <property type="entry name" value="KAZAL_2"/>
    <property type="match status" value="1"/>
</dbReference>
<keyword evidence="3" id="KW-1185">Reference proteome</keyword>
<proteinExistence type="predicted"/>
<dbReference type="Proteomes" id="UP000441336">
    <property type="component" value="Unassembled WGS sequence"/>
</dbReference>
<organism evidence="2 3">
    <name type="scientific">Hymenobacter ginkgonis</name>
    <dbReference type="NCBI Taxonomy" id="2682976"/>
    <lineage>
        <taxon>Bacteria</taxon>
        <taxon>Pseudomonadati</taxon>
        <taxon>Bacteroidota</taxon>
        <taxon>Cytophagia</taxon>
        <taxon>Cytophagales</taxon>
        <taxon>Hymenobacteraceae</taxon>
        <taxon>Hymenobacter</taxon>
    </lineage>
</organism>
<dbReference type="RefSeq" id="WP_157567105.1">
    <property type="nucleotide sequence ID" value="NZ_WQKZ01000003.1"/>
</dbReference>
<evidence type="ECO:0000313" key="3">
    <source>
        <dbReference type="Proteomes" id="UP000441336"/>
    </source>
</evidence>
<feature type="domain" description="Kazal-like" evidence="1">
    <location>
        <begin position="27"/>
        <end position="81"/>
    </location>
</feature>
<name>A0A7K1THA2_9BACT</name>
<gene>
    <name evidence="2" type="ORF">GO988_15660</name>
</gene>
<dbReference type="InterPro" id="IPR036058">
    <property type="entry name" value="Kazal_dom_sf"/>
</dbReference>
<dbReference type="Pfam" id="PF00050">
    <property type="entry name" value="Kazal_1"/>
    <property type="match status" value="1"/>
</dbReference>
<evidence type="ECO:0000313" key="2">
    <source>
        <dbReference type="EMBL" id="MVN77768.1"/>
    </source>
</evidence>
<sequence>MVPTSFLALASAALLLGSCQRPPTRTTAVATECIDPARIDPTGACTMDYNPVCGCNGQTYANPCAATKAGLRTFTTGPCPTPTHP</sequence>
<accession>A0A7K1THA2</accession>
<dbReference type="EMBL" id="WQKZ01000003">
    <property type="protein sequence ID" value="MVN77768.1"/>
    <property type="molecule type" value="Genomic_DNA"/>
</dbReference>
<dbReference type="Gene3D" id="3.30.60.30">
    <property type="match status" value="1"/>
</dbReference>
<protein>
    <submittedName>
        <fullName evidence="2">Kazal domain protein</fullName>
    </submittedName>
</protein>
<comment type="caution">
    <text evidence="2">The sequence shown here is derived from an EMBL/GenBank/DDBJ whole genome shotgun (WGS) entry which is preliminary data.</text>
</comment>
<dbReference type="CDD" id="cd00104">
    <property type="entry name" value="KAZAL_FS"/>
    <property type="match status" value="1"/>
</dbReference>
<dbReference type="SUPFAM" id="SSF100895">
    <property type="entry name" value="Kazal-type serine protease inhibitors"/>
    <property type="match status" value="1"/>
</dbReference>
<evidence type="ECO:0000259" key="1">
    <source>
        <dbReference type="PROSITE" id="PS51465"/>
    </source>
</evidence>
<dbReference type="AlphaFoldDB" id="A0A7K1THA2"/>
<dbReference type="SMART" id="SM00280">
    <property type="entry name" value="KAZAL"/>
    <property type="match status" value="1"/>
</dbReference>
<reference evidence="2 3" key="1">
    <citation type="submission" date="2019-12" db="EMBL/GenBank/DDBJ databases">
        <title>Hymenobacter sp. HMF4947 Genome sequencing and assembly.</title>
        <authorList>
            <person name="Kang H."/>
            <person name="Cha I."/>
            <person name="Kim H."/>
            <person name="Joh K."/>
        </authorList>
    </citation>
    <scope>NUCLEOTIDE SEQUENCE [LARGE SCALE GENOMIC DNA]</scope>
    <source>
        <strain evidence="2 3">HMF4947</strain>
    </source>
</reference>
<dbReference type="InterPro" id="IPR002350">
    <property type="entry name" value="Kazal_dom"/>
</dbReference>